<comment type="caution">
    <text evidence="2">The sequence shown here is derived from an EMBL/GenBank/DDBJ whole genome shotgun (WGS) entry which is preliminary data.</text>
</comment>
<sequence length="330" mass="34196">MDDEARDRAPTRRWLGAALAVALVLAGAFALPRLMADDDGDGDDSSAEPSTDCVARTDAPTSEIGEQEATWVRFCPLADEGAALRVRHPQGVITGDLAPALAATLWETQVDRPVCGVDEASLRPTGLFRIEVGLVDGRVAELTGDTGCSTRDTVLFSQLETTLLMDAAGASGPPGPLPDPVTCPARFTTTETNHDGSSAGLLAETAESHWQSTVPLLPLPATAADVCVYSGAGQRRELVGQWQAGSPVSESIRASATTAVHLGAMTDCPLDPAAPSYVVVLTDATGTARTLTIDLTQCGPVQAAIGTPPVDTHLGLATQELIRLVARSGP</sequence>
<dbReference type="EMBL" id="JBHTCH010000005">
    <property type="protein sequence ID" value="MFC7360059.1"/>
    <property type="molecule type" value="Genomic_DNA"/>
</dbReference>
<accession>A0ABW2MYF5</accession>
<keyword evidence="3" id="KW-1185">Reference proteome</keyword>
<organism evidence="2 3">
    <name type="scientific">Nocardioides astragali</name>
    <dbReference type="NCBI Taxonomy" id="1776736"/>
    <lineage>
        <taxon>Bacteria</taxon>
        <taxon>Bacillati</taxon>
        <taxon>Actinomycetota</taxon>
        <taxon>Actinomycetes</taxon>
        <taxon>Propionibacteriales</taxon>
        <taxon>Nocardioidaceae</taxon>
        <taxon>Nocardioides</taxon>
    </lineage>
</organism>
<feature type="region of interest" description="Disordered" evidence="1">
    <location>
        <begin position="39"/>
        <end position="62"/>
    </location>
</feature>
<reference evidence="3" key="1">
    <citation type="journal article" date="2019" name="Int. J. Syst. Evol. Microbiol.">
        <title>The Global Catalogue of Microorganisms (GCM) 10K type strain sequencing project: providing services to taxonomists for standard genome sequencing and annotation.</title>
        <authorList>
            <consortium name="The Broad Institute Genomics Platform"/>
            <consortium name="The Broad Institute Genome Sequencing Center for Infectious Disease"/>
            <person name="Wu L."/>
            <person name="Ma J."/>
        </authorList>
    </citation>
    <scope>NUCLEOTIDE SEQUENCE [LARGE SCALE GENOMIC DNA]</scope>
    <source>
        <strain evidence="3">FCH27</strain>
    </source>
</reference>
<evidence type="ECO:0000313" key="2">
    <source>
        <dbReference type="EMBL" id="MFC7360059.1"/>
    </source>
</evidence>
<dbReference type="Proteomes" id="UP001596524">
    <property type="component" value="Unassembled WGS sequence"/>
</dbReference>
<name>A0ABW2MYF5_9ACTN</name>
<evidence type="ECO:0000256" key="1">
    <source>
        <dbReference type="SAM" id="MobiDB-lite"/>
    </source>
</evidence>
<gene>
    <name evidence="2" type="ORF">ACFQO6_07225</name>
</gene>
<dbReference type="RefSeq" id="WP_255890678.1">
    <property type="nucleotide sequence ID" value="NZ_JAFMZM010000003.1"/>
</dbReference>
<evidence type="ECO:0000313" key="3">
    <source>
        <dbReference type="Proteomes" id="UP001596524"/>
    </source>
</evidence>
<proteinExistence type="predicted"/>
<protein>
    <submittedName>
        <fullName evidence="2">Uncharacterized protein</fullName>
    </submittedName>
</protein>